<dbReference type="EMBL" id="CP035758">
    <property type="protein sequence ID" value="QBD78489.1"/>
    <property type="molecule type" value="Genomic_DNA"/>
</dbReference>
<evidence type="ECO:0000256" key="2">
    <source>
        <dbReference type="ARBA" id="ARBA00022679"/>
    </source>
</evidence>
<dbReference type="GO" id="GO:0032259">
    <property type="term" value="P:methylation"/>
    <property type="evidence" value="ECO:0007669"/>
    <property type="project" value="UniProtKB-KW"/>
</dbReference>
<protein>
    <submittedName>
        <fullName evidence="5">Class I SAM-dependent methyltransferase</fullName>
    </submittedName>
</protein>
<feature type="domain" description="Methyltransferase" evidence="4">
    <location>
        <begin position="69"/>
        <end position="160"/>
    </location>
</feature>
<keyword evidence="1 5" id="KW-0489">Methyltransferase</keyword>
<dbReference type="PANTHER" id="PTHR43464:SF19">
    <property type="entry name" value="UBIQUINONE BIOSYNTHESIS O-METHYLTRANSFERASE, MITOCHONDRIAL"/>
    <property type="match status" value="1"/>
</dbReference>
<evidence type="ECO:0000313" key="5">
    <source>
        <dbReference type="EMBL" id="QBD78489.1"/>
    </source>
</evidence>
<dbReference type="PANTHER" id="PTHR43464">
    <property type="entry name" value="METHYLTRANSFERASE"/>
    <property type="match status" value="1"/>
</dbReference>
<dbReference type="Pfam" id="PF13649">
    <property type="entry name" value="Methyltransf_25"/>
    <property type="match status" value="1"/>
</dbReference>
<dbReference type="SUPFAM" id="SSF53335">
    <property type="entry name" value="S-adenosyl-L-methionine-dependent methyltransferases"/>
    <property type="match status" value="1"/>
</dbReference>
<evidence type="ECO:0000259" key="4">
    <source>
        <dbReference type="Pfam" id="PF13649"/>
    </source>
</evidence>
<gene>
    <name evidence="5" type="ORF">EPA93_21840</name>
</gene>
<organism evidence="5 6">
    <name type="scientific">Ktedonosporobacter rubrisoli</name>
    <dbReference type="NCBI Taxonomy" id="2509675"/>
    <lineage>
        <taxon>Bacteria</taxon>
        <taxon>Bacillati</taxon>
        <taxon>Chloroflexota</taxon>
        <taxon>Ktedonobacteria</taxon>
        <taxon>Ktedonobacterales</taxon>
        <taxon>Ktedonosporobacteraceae</taxon>
        <taxon>Ktedonosporobacter</taxon>
    </lineage>
</organism>
<proteinExistence type="predicted"/>
<dbReference type="AlphaFoldDB" id="A0A4P6JSH8"/>
<name>A0A4P6JSH8_KTERU</name>
<dbReference type="InterPro" id="IPR041698">
    <property type="entry name" value="Methyltransf_25"/>
</dbReference>
<dbReference type="Gene3D" id="3.40.50.150">
    <property type="entry name" value="Vaccinia Virus protein VP39"/>
    <property type="match status" value="1"/>
</dbReference>
<evidence type="ECO:0000256" key="1">
    <source>
        <dbReference type="ARBA" id="ARBA00022603"/>
    </source>
</evidence>
<sequence length="220" mass="24901">MTETARVRARQLAHDFIQRGDPIGWFETLYAEAKGNERAIQWADMAANPNLVSWFENNGTHFAGARSLVIGCGLGDDAEYMASKGLQVTAFDLSPTAVSWAQQRFPDTRVQYRVADVCSTPQAWTGAFDLIIESYTLQVLPVEVRRQAMAAIAQLVAPAGTLLIITRGRDPDEDEGKMPWPLTRAELELFQTYGLTQVRFEEYLDQEEPPVRRFRVQYRK</sequence>
<keyword evidence="3" id="KW-0949">S-adenosyl-L-methionine</keyword>
<keyword evidence="6" id="KW-1185">Reference proteome</keyword>
<evidence type="ECO:0000313" key="6">
    <source>
        <dbReference type="Proteomes" id="UP000290365"/>
    </source>
</evidence>
<evidence type="ECO:0000256" key="3">
    <source>
        <dbReference type="ARBA" id="ARBA00022691"/>
    </source>
</evidence>
<accession>A0A4P6JSH8</accession>
<dbReference type="CDD" id="cd02440">
    <property type="entry name" value="AdoMet_MTases"/>
    <property type="match status" value="1"/>
</dbReference>
<reference evidence="5 6" key="1">
    <citation type="submission" date="2019-01" db="EMBL/GenBank/DDBJ databases">
        <title>Ktedonosporobacter rubrisoli SCAWS-G2.</title>
        <authorList>
            <person name="Huang Y."/>
            <person name="Yan B."/>
        </authorList>
    </citation>
    <scope>NUCLEOTIDE SEQUENCE [LARGE SCALE GENOMIC DNA]</scope>
    <source>
        <strain evidence="5 6">SCAWS-G2</strain>
    </source>
</reference>
<dbReference type="Proteomes" id="UP000290365">
    <property type="component" value="Chromosome"/>
</dbReference>
<dbReference type="KEGG" id="kbs:EPA93_21840"/>
<dbReference type="RefSeq" id="WP_129889542.1">
    <property type="nucleotide sequence ID" value="NZ_CP035758.1"/>
</dbReference>
<dbReference type="InterPro" id="IPR029063">
    <property type="entry name" value="SAM-dependent_MTases_sf"/>
</dbReference>
<keyword evidence="2 5" id="KW-0808">Transferase</keyword>
<dbReference type="GO" id="GO:0008168">
    <property type="term" value="F:methyltransferase activity"/>
    <property type="evidence" value="ECO:0007669"/>
    <property type="project" value="UniProtKB-KW"/>
</dbReference>
<dbReference type="OrthoDB" id="189743at2"/>